<dbReference type="GO" id="GO:0016853">
    <property type="term" value="F:isomerase activity"/>
    <property type="evidence" value="ECO:0007669"/>
    <property type="project" value="UniProtKB-KW"/>
</dbReference>
<gene>
    <name evidence="1" type="primary">xylA</name>
    <name evidence="1" type="ORF">LFYK43_13470</name>
</gene>
<proteinExistence type="predicted"/>
<organism evidence="1 2">
    <name type="scientific">Ligilactobacillus salitolerans</name>
    <dbReference type="NCBI Taxonomy" id="1808352"/>
    <lineage>
        <taxon>Bacteria</taxon>
        <taxon>Bacillati</taxon>
        <taxon>Bacillota</taxon>
        <taxon>Bacilli</taxon>
        <taxon>Lactobacillales</taxon>
        <taxon>Lactobacillaceae</taxon>
        <taxon>Ligilactobacillus</taxon>
    </lineage>
</organism>
<dbReference type="AlphaFoldDB" id="A0A401ITP7"/>
<dbReference type="InterPro" id="IPR036237">
    <property type="entry name" value="Xyl_isomerase-like_sf"/>
</dbReference>
<evidence type="ECO:0000313" key="1">
    <source>
        <dbReference type="EMBL" id="GBG94888.1"/>
    </source>
</evidence>
<protein>
    <submittedName>
        <fullName evidence="1">Xylose isomerase</fullName>
    </submittedName>
</protein>
<keyword evidence="2" id="KW-1185">Reference proteome</keyword>
<evidence type="ECO:0000313" key="2">
    <source>
        <dbReference type="Proteomes" id="UP000286848"/>
    </source>
</evidence>
<keyword evidence="1" id="KW-0413">Isomerase</keyword>
<dbReference type="SUPFAM" id="SSF51658">
    <property type="entry name" value="Xylose isomerase-like"/>
    <property type="match status" value="1"/>
</dbReference>
<comment type="caution">
    <text evidence="1">The sequence shown here is derived from an EMBL/GenBank/DDBJ whole genome shotgun (WGS) entry which is preliminary data.</text>
</comment>
<dbReference type="RefSeq" id="WP_124976711.1">
    <property type="nucleotide sequence ID" value="NZ_BFFP01000020.1"/>
</dbReference>
<dbReference type="Gene3D" id="3.20.20.150">
    <property type="entry name" value="Divalent-metal-dependent TIM barrel enzymes"/>
    <property type="match status" value="1"/>
</dbReference>
<sequence length="269" mass="30879">MIQLGLKSGTTERQVKDRLQYQPDVFEFYTNENDFTVEGLKRLTYDIEWVKDEATNKIVLHHPMKFRGVATELAAPEDRCPDLYAFVEQSSLDLLQIAAEQNVQVLIHGAYARQTEQFIAMYPNLATANKAVFKRLDHFQKLGGQHVMFENSISRLFAYGDPTQEKEILSHQYRLAYDTSHCFIKTRGSNEALDASLKNLHDQIVHYHLVDSMGQHHDSLPLGKGKISWQQVVPLLNPQATNIFEIQLADENHALEQVESFKYLQSLSD</sequence>
<dbReference type="EMBL" id="BFFP01000020">
    <property type="protein sequence ID" value="GBG94888.1"/>
    <property type="molecule type" value="Genomic_DNA"/>
</dbReference>
<name>A0A401ITP7_9LACO</name>
<dbReference type="OrthoDB" id="2799545at2"/>
<dbReference type="Proteomes" id="UP000286848">
    <property type="component" value="Unassembled WGS sequence"/>
</dbReference>
<reference evidence="1 2" key="1">
    <citation type="journal article" date="2019" name="Int. J. Syst. Evol. Microbiol.">
        <title>Lactobacillus salitolerans sp. nov., a novel lactic acid bacterium isolated from spent mushroom substrates.</title>
        <authorList>
            <person name="Tohno M."/>
            <person name="Tanizawa Y."/>
            <person name="Kojima Y."/>
            <person name="Sakamoto M."/>
            <person name="Nakamura Y."/>
            <person name="Ohkuma M."/>
            <person name="Kobayashi H."/>
        </authorList>
    </citation>
    <scope>NUCLEOTIDE SEQUENCE [LARGE SCALE GENOMIC DNA]</scope>
    <source>
        <strain evidence="1 2">YK43</strain>
    </source>
</reference>
<accession>A0A401ITP7</accession>